<proteinExistence type="predicted"/>
<accession>A0A1R4H960</accession>
<organism evidence="2 3">
    <name type="scientific">Crenothrix polyspora</name>
    <dbReference type="NCBI Taxonomy" id="360316"/>
    <lineage>
        <taxon>Bacteria</taxon>
        <taxon>Pseudomonadati</taxon>
        <taxon>Pseudomonadota</taxon>
        <taxon>Gammaproteobacteria</taxon>
        <taxon>Methylococcales</taxon>
        <taxon>Crenotrichaceae</taxon>
        <taxon>Crenothrix</taxon>
    </lineage>
</organism>
<feature type="chain" id="PRO_5012074175" evidence="1">
    <location>
        <begin position="24"/>
        <end position="223"/>
    </location>
</feature>
<reference evidence="3" key="1">
    <citation type="submission" date="2017-02" db="EMBL/GenBank/DDBJ databases">
        <authorList>
            <person name="Daims H."/>
        </authorList>
    </citation>
    <scope>NUCLEOTIDE SEQUENCE [LARGE SCALE GENOMIC DNA]</scope>
</reference>
<sequence>MSIISKTALSTLTFIFYATSAQASPPGSFITLAITKGIAATARPVAADFVGNCHKTTPLRAAYNDLTANKSFFETFASLKKKATPINQTCDKIIKAQLSLTLRTKDAGAVWRWFTDSSGFDRLDAGDTVSQASIGGFIYDFSGAHATGPLVDNIPWLNTPLPLANSAGIPIPVSGSIDSPILSYTIPQSGLDAMNNTNRFSFCVVEDSAVVKAELSYTCSTPI</sequence>
<evidence type="ECO:0000256" key="1">
    <source>
        <dbReference type="SAM" id="SignalP"/>
    </source>
</evidence>
<keyword evidence="3" id="KW-1185">Reference proteome</keyword>
<name>A0A1R4H960_9GAMM</name>
<dbReference type="Proteomes" id="UP000195667">
    <property type="component" value="Unassembled WGS sequence"/>
</dbReference>
<dbReference type="EMBL" id="FUKI01000108">
    <property type="protein sequence ID" value="SJM92707.1"/>
    <property type="molecule type" value="Genomic_DNA"/>
</dbReference>
<keyword evidence="1" id="KW-0732">Signal</keyword>
<protein>
    <submittedName>
        <fullName evidence="2">Uncharacterized protein</fullName>
    </submittedName>
</protein>
<dbReference type="RefSeq" id="WP_087143509.1">
    <property type="nucleotide sequence ID" value="NZ_FUKI01000108.1"/>
</dbReference>
<evidence type="ECO:0000313" key="2">
    <source>
        <dbReference type="EMBL" id="SJM92707.1"/>
    </source>
</evidence>
<gene>
    <name evidence="2" type="ORF">CRENPOLYSF1_330016</name>
</gene>
<dbReference type="AlphaFoldDB" id="A0A1R4H960"/>
<feature type="signal peptide" evidence="1">
    <location>
        <begin position="1"/>
        <end position="23"/>
    </location>
</feature>
<evidence type="ECO:0000313" key="3">
    <source>
        <dbReference type="Proteomes" id="UP000195667"/>
    </source>
</evidence>